<dbReference type="AlphaFoldDB" id="A0A917CAH2"/>
<evidence type="ECO:0000256" key="1">
    <source>
        <dbReference type="ARBA" id="ARBA00011344"/>
    </source>
</evidence>
<keyword evidence="5" id="KW-1185">Reference proteome</keyword>
<dbReference type="RefSeq" id="WP_189025346.1">
    <property type="nucleotide sequence ID" value="NZ_BMKR01000009.1"/>
</dbReference>
<dbReference type="SUPFAM" id="SSF88659">
    <property type="entry name" value="Sigma3 and sigma4 domains of RNA polymerase sigma factors"/>
    <property type="match status" value="1"/>
</dbReference>
<proteinExistence type="predicted"/>
<dbReference type="GO" id="GO:0006352">
    <property type="term" value="P:DNA-templated transcription initiation"/>
    <property type="evidence" value="ECO:0007669"/>
    <property type="project" value="InterPro"/>
</dbReference>
<dbReference type="GO" id="GO:0016987">
    <property type="term" value="F:sigma factor activity"/>
    <property type="evidence" value="ECO:0007669"/>
    <property type="project" value="InterPro"/>
</dbReference>
<sequence length="286" mass="32456">MQELFIQYKKLLFTIAYQLTGSAADAEDIVQDVFLKVCDVKPHGLSEVPKAYLCKMVVNRYRDLHQSARKQRELYFGEWLPEPVPTAQDTPFDSLVREESLYYGMLVLLERLSPLERAVFVLREAIGFEYADIAGITRKSEVNCRKLFSRAKGKMGLEEDQPVQLQTASEEWVRQFMEALRQNKVDSVVELLAKDVLLISDGGGKAFAAVHPVASRELVSRFLLGIMQQGLREDKAMLFDILNINGQKGLVVRSDAGIEVVALVQTEGDTLRNIYLVRNPDKLRLF</sequence>
<dbReference type="InterPro" id="IPR013324">
    <property type="entry name" value="RNA_pol_sigma_r3/r4-like"/>
</dbReference>
<evidence type="ECO:0000313" key="4">
    <source>
        <dbReference type="EMBL" id="GGF79461.1"/>
    </source>
</evidence>
<comment type="caution">
    <text evidence="4">The sequence shown here is derived from an EMBL/GenBank/DDBJ whole genome shotgun (WGS) entry which is preliminary data.</text>
</comment>
<dbReference type="InterPro" id="IPR013249">
    <property type="entry name" value="RNA_pol_sigma70_r4_t2"/>
</dbReference>
<dbReference type="InterPro" id="IPR052704">
    <property type="entry name" value="ECF_Sigma-70_Domain"/>
</dbReference>
<comment type="subunit">
    <text evidence="1">Interacts transiently with the RNA polymerase catalytic core formed by RpoA, RpoB, RpoC and RpoZ (2 alpha, 1 beta, 1 beta' and 1 omega subunit) to form the RNA polymerase holoenzyme that can initiate transcription.</text>
</comment>
<dbReference type="GO" id="GO:0003677">
    <property type="term" value="F:DNA binding"/>
    <property type="evidence" value="ECO:0007669"/>
    <property type="project" value="InterPro"/>
</dbReference>
<dbReference type="PANTHER" id="PTHR30173:SF36">
    <property type="entry name" value="ECF RNA POLYMERASE SIGMA FACTOR SIGJ"/>
    <property type="match status" value="1"/>
</dbReference>
<dbReference type="Gene3D" id="3.10.450.50">
    <property type="match status" value="1"/>
</dbReference>
<reference evidence="4" key="2">
    <citation type="submission" date="2020-09" db="EMBL/GenBank/DDBJ databases">
        <authorList>
            <person name="Sun Q."/>
            <person name="Zhou Y."/>
        </authorList>
    </citation>
    <scope>NUCLEOTIDE SEQUENCE</scope>
    <source>
        <strain evidence="4">CGMCC 1.16134</strain>
    </source>
</reference>
<dbReference type="Pfam" id="PF08281">
    <property type="entry name" value="Sigma70_r4_2"/>
    <property type="match status" value="1"/>
</dbReference>
<dbReference type="InterPro" id="IPR036388">
    <property type="entry name" value="WH-like_DNA-bd_sf"/>
</dbReference>
<dbReference type="SUPFAM" id="SSF54427">
    <property type="entry name" value="NTF2-like"/>
    <property type="match status" value="1"/>
</dbReference>
<dbReference type="Proteomes" id="UP000637643">
    <property type="component" value="Unassembled WGS sequence"/>
</dbReference>
<dbReference type="InterPro" id="IPR032710">
    <property type="entry name" value="NTF2-like_dom_sf"/>
</dbReference>
<feature type="domain" description="RNA polymerase sigma-70 region 2" evidence="2">
    <location>
        <begin position="4"/>
        <end position="69"/>
    </location>
</feature>
<dbReference type="SUPFAM" id="SSF88946">
    <property type="entry name" value="Sigma2 domain of RNA polymerase sigma factors"/>
    <property type="match status" value="1"/>
</dbReference>
<organism evidence="4 5">
    <name type="scientific">Paenibacillus albidus</name>
    <dbReference type="NCBI Taxonomy" id="2041023"/>
    <lineage>
        <taxon>Bacteria</taxon>
        <taxon>Bacillati</taxon>
        <taxon>Bacillota</taxon>
        <taxon>Bacilli</taxon>
        <taxon>Bacillales</taxon>
        <taxon>Paenibacillaceae</taxon>
        <taxon>Paenibacillus</taxon>
    </lineage>
</organism>
<gene>
    <name evidence="4" type="primary">rpoE</name>
    <name evidence="4" type="ORF">GCM10010912_25580</name>
</gene>
<dbReference type="InterPro" id="IPR007627">
    <property type="entry name" value="RNA_pol_sigma70_r2"/>
</dbReference>
<dbReference type="EMBL" id="BMKR01000009">
    <property type="protein sequence ID" value="GGF79461.1"/>
    <property type="molecule type" value="Genomic_DNA"/>
</dbReference>
<evidence type="ECO:0000259" key="2">
    <source>
        <dbReference type="Pfam" id="PF04542"/>
    </source>
</evidence>
<accession>A0A917CAH2</accession>
<name>A0A917CAH2_9BACL</name>
<evidence type="ECO:0000259" key="3">
    <source>
        <dbReference type="Pfam" id="PF08281"/>
    </source>
</evidence>
<dbReference type="Pfam" id="PF04542">
    <property type="entry name" value="Sigma70_r2"/>
    <property type="match status" value="1"/>
</dbReference>
<dbReference type="PANTHER" id="PTHR30173">
    <property type="entry name" value="SIGMA 19 FACTOR"/>
    <property type="match status" value="1"/>
</dbReference>
<dbReference type="NCBIfam" id="TIGR02937">
    <property type="entry name" value="sigma70-ECF"/>
    <property type="match status" value="1"/>
</dbReference>
<reference evidence="4" key="1">
    <citation type="journal article" date="2014" name="Int. J. Syst. Evol. Microbiol.">
        <title>Complete genome sequence of Corynebacterium casei LMG S-19264T (=DSM 44701T), isolated from a smear-ripened cheese.</title>
        <authorList>
            <consortium name="US DOE Joint Genome Institute (JGI-PGF)"/>
            <person name="Walter F."/>
            <person name="Albersmeier A."/>
            <person name="Kalinowski J."/>
            <person name="Ruckert C."/>
        </authorList>
    </citation>
    <scope>NUCLEOTIDE SEQUENCE</scope>
    <source>
        <strain evidence="4">CGMCC 1.16134</strain>
    </source>
</reference>
<dbReference type="Gene3D" id="1.10.1740.10">
    <property type="match status" value="1"/>
</dbReference>
<feature type="domain" description="RNA polymerase sigma factor 70 region 4 type 2" evidence="3">
    <location>
        <begin position="107"/>
        <end position="155"/>
    </location>
</feature>
<dbReference type="InterPro" id="IPR013325">
    <property type="entry name" value="RNA_pol_sigma_r2"/>
</dbReference>
<protein>
    <submittedName>
        <fullName evidence="4">RNA polymerase sigma factor SigJ</fullName>
    </submittedName>
</protein>
<dbReference type="Gene3D" id="1.10.10.10">
    <property type="entry name" value="Winged helix-like DNA-binding domain superfamily/Winged helix DNA-binding domain"/>
    <property type="match status" value="1"/>
</dbReference>
<dbReference type="InterPro" id="IPR014284">
    <property type="entry name" value="RNA_pol_sigma-70_dom"/>
</dbReference>
<evidence type="ECO:0000313" key="5">
    <source>
        <dbReference type="Proteomes" id="UP000637643"/>
    </source>
</evidence>